<dbReference type="InterPro" id="IPR050091">
    <property type="entry name" value="PKS_NRPS_Biosynth_Enz"/>
</dbReference>
<proteinExistence type="predicted"/>
<keyword evidence="6" id="KW-1185">Reference proteome</keyword>
<feature type="non-terminal residue" evidence="5">
    <location>
        <position position="1"/>
    </location>
</feature>
<dbReference type="InterPro" id="IPR032821">
    <property type="entry name" value="PKS_assoc"/>
</dbReference>
<protein>
    <recommendedName>
        <fullName evidence="4">Polyketide synthase C-terminal extension domain-containing protein</fullName>
    </recommendedName>
</protein>
<evidence type="ECO:0000313" key="5">
    <source>
        <dbReference type="EMBL" id="KOG31975.1"/>
    </source>
</evidence>
<name>A0ABR5IQJ6_9ACTN</name>
<evidence type="ECO:0000259" key="4">
    <source>
        <dbReference type="Pfam" id="PF16197"/>
    </source>
</evidence>
<organism evidence="5 6">
    <name type="scientific">Streptomyces varsoviensis</name>
    <dbReference type="NCBI Taxonomy" id="67373"/>
    <lineage>
        <taxon>Bacteria</taxon>
        <taxon>Bacillati</taxon>
        <taxon>Actinomycetota</taxon>
        <taxon>Actinomycetes</taxon>
        <taxon>Kitasatosporales</taxon>
        <taxon>Streptomycetaceae</taxon>
        <taxon>Streptomyces</taxon>
    </lineage>
</organism>
<feature type="domain" description="Polyketide synthase C-terminal extension" evidence="4">
    <location>
        <begin position="12"/>
        <end position="70"/>
    </location>
</feature>
<feature type="compositionally biased region" description="Basic and acidic residues" evidence="3">
    <location>
        <begin position="57"/>
        <end position="69"/>
    </location>
</feature>
<evidence type="ECO:0000256" key="2">
    <source>
        <dbReference type="ARBA" id="ARBA00023268"/>
    </source>
</evidence>
<dbReference type="Pfam" id="PF16197">
    <property type="entry name" value="KAsynt_C_assoc"/>
    <property type="match status" value="1"/>
</dbReference>
<comment type="caution">
    <text evidence="5">The sequence shown here is derived from an EMBL/GenBank/DDBJ whole genome shotgun (WGS) entry which is preliminary data.</text>
</comment>
<feature type="non-terminal residue" evidence="5">
    <location>
        <position position="96"/>
    </location>
</feature>
<keyword evidence="2" id="KW-0511">Multifunctional enzyme</keyword>
<dbReference type="SUPFAM" id="SSF53901">
    <property type="entry name" value="Thiolase-like"/>
    <property type="match status" value="1"/>
</dbReference>
<dbReference type="InterPro" id="IPR016039">
    <property type="entry name" value="Thiolase-like"/>
</dbReference>
<evidence type="ECO:0000256" key="1">
    <source>
        <dbReference type="ARBA" id="ARBA00022679"/>
    </source>
</evidence>
<keyword evidence="1" id="KW-0808">Transferase</keyword>
<evidence type="ECO:0000313" key="6">
    <source>
        <dbReference type="Proteomes" id="UP000037020"/>
    </source>
</evidence>
<dbReference type="Gene3D" id="3.40.47.10">
    <property type="match status" value="1"/>
</dbReference>
<sequence>GELPHTLHLDEPTPYVDWSAGSVRLLTERTAWPETGRPRRAGVSSFGVSGTNAHTILEHVPEREPERAPGPDAKPAPEPAATPTSAASAPVSYTHL</sequence>
<gene>
    <name evidence="5" type="ORF">ADK38_47985</name>
</gene>
<feature type="region of interest" description="Disordered" evidence="3">
    <location>
        <begin position="57"/>
        <end position="96"/>
    </location>
</feature>
<accession>A0ABR5IQJ6</accession>
<dbReference type="PANTHER" id="PTHR43775">
    <property type="entry name" value="FATTY ACID SYNTHASE"/>
    <property type="match status" value="1"/>
</dbReference>
<dbReference type="EMBL" id="LGUT01004829">
    <property type="protein sequence ID" value="KOG31975.1"/>
    <property type="molecule type" value="Genomic_DNA"/>
</dbReference>
<dbReference type="Proteomes" id="UP000037020">
    <property type="component" value="Unassembled WGS sequence"/>
</dbReference>
<reference evidence="5 6" key="1">
    <citation type="submission" date="2015-07" db="EMBL/GenBank/DDBJ databases">
        <authorList>
            <person name="Ju K.-S."/>
            <person name="Doroghazi J.R."/>
            <person name="Metcalf W.W."/>
        </authorList>
    </citation>
    <scope>NUCLEOTIDE SEQUENCE [LARGE SCALE GENOMIC DNA]</scope>
    <source>
        <strain evidence="5 6">NRRL B-3589</strain>
    </source>
</reference>
<evidence type="ECO:0000256" key="3">
    <source>
        <dbReference type="SAM" id="MobiDB-lite"/>
    </source>
</evidence>
<feature type="region of interest" description="Disordered" evidence="3">
    <location>
        <begin position="31"/>
        <end position="50"/>
    </location>
</feature>
<dbReference type="PANTHER" id="PTHR43775:SF51">
    <property type="entry name" value="INACTIVE PHENOLPHTHIOCEROL SYNTHESIS POLYKETIDE SYNTHASE TYPE I PKS1-RELATED"/>
    <property type="match status" value="1"/>
</dbReference>
<feature type="compositionally biased region" description="Low complexity" evidence="3">
    <location>
        <begin position="81"/>
        <end position="90"/>
    </location>
</feature>